<dbReference type="FunFam" id="3.40.50.980:FF:000001">
    <property type="entry name" value="Non-ribosomal peptide synthetase"/>
    <property type="match status" value="2"/>
</dbReference>
<evidence type="ECO:0000256" key="7">
    <source>
        <dbReference type="ARBA" id="ARBA00023194"/>
    </source>
</evidence>
<gene>
    <name evidence="10" type="ORF">C4A77_06130</name>
</gene>
<dbReference type="SUPFAM" id="SSF47336">
    <property type="entry name" value="ACP-like"/>
    <property type="match status" value="2"/>
</dbReference>
<dbReference type="FunFam" id="3.40.50.12780:FF:000012">
    <property type="entry name" value="Non-ribosomal peptide synthetase"/>
    <property type="match status" value="2"/>
</dbReference>
<dbReference type="InterPro" id="IPR000873">
    <property type="entry name" value="AMP-dep_synth/lig_dom"/>
</dbReference>
<dbReference type="GO" id="GO:0008610">
    <property type="term" value="P:lipid biosynthetic process"/>
    <property type="evidence" value="ECO:0007669"/>
    <property type="project" value="UniProtKB-ARBA"/>
</dbReference>
<dbReference type="InterPro" id="IPR001242">
    <property type="entry name" value="Condensation_dom"/>
</dbReference>
<dbReference type="Pfam" id="PF00668">
    <property type="entry name" value="Condensation"/>
    <property type="match status" value="2"/>
</dbReference>
<dbReference type="Gene3D" id="2.30.38.10">
    <property type="entry name" value="Luciferase, Domain 3"/>
    <property type="match status" value="2"/>
</dbReference>
<dbReference type="GO" id="GO:0044550">
    <property type="term" value="P:secondary metabolite biosynthetic process"/>
    <property type="evidence" value="ECO:0007669"/>
    <property type="project" value="UniProtKB-ARBA"/>
</dbReference>
<dbReference type="SMART" id="SM00823">
    <property type="entry name" value="PKS_PP"/>
    <property type="match status" value="2"/>
</dbReference>
<keyword evidence="3" id="KW-0596">Phosphopantetheine</keyword>
<dbReference type="FunFam" id="1.10.1200.10:FF:000005">
    <property type="entry name" value="Nonribosomal peptide synthetase 1"/>
    <property type="match status" value="1"/>
</dbReference>
<dbReference type="Gene3D" id="1.10.1200.10">
    <property type="entry name" value="ACP-like"/>
    <property type="match status" value="2"/>
</dbReference>
<organism evidence="10 11">
    <name type="scientific">Brevibacillus laterosporus</name>
    <name type="common">Bacillus laterosporus</name>
    <dbReference type="NCBI Taxonomy" id="1465"/>
    <lineage>
        <taxon>Bacteria</taxon>
        <taxon>Bacillati</taxon>
        <taxon>Bacillota</taxon>
        <taxon>Bacilli</taxon>
        <taxon>Bacillales</taxon>
        <taxon>Paenibacillaceae</taxon>
        <taxon>Brevibacillus</taxon>
    </lineage>
</organism>
<comment type="similarity">
    <text evidence="2">Belongs to the ATP-dependent AMP-binding enzyme family.</text>
</comment>
<dbReference type="CDD" id="cd19544">
    <property type="entry name" value="E-C_NRPS"/>
    <property type="match status" value="1"/>
</dbReference>
<proteinExistence type="inferred from homology"/>
<keyword evidence="8" id="KW-0511">Multifunctional enzyme</keyword>
<feature type="domain" description="Carrier" evidence="9">
    <location>
        <begin position="2410"/>
        <end position="2487"/>
    </location>
</feature>
<dbReference type="NCBIfam" id="TIGR01444">
    <property type="entry name" value="fkbM_fam"/>
    <property type="match status" value="1"/>
</dbReference>
<protein>
    <recommendedName>
        <fullName evidence="9">Carrier domain-containing protein</fullName>
    </recommendedName>
</protein>
<dbReference type="FunFam" id="3.30.300.30:FF:000010">
    <property type="entry name" value="Enterobactin synthetase component F"/>
    <property type="match status" value="1"/>
</dbReference>
<dbReference type="Gene3D" id="3.40.50.980">
    <property type="match status" value="4"/>
</dbReference>
<evidence type="ECO:0000256" key="3">
    <source>
        <dbReference type="ARBA" id="ARBA00022450"/>
    </source>
</evidence>
<dbReference type="InterPro" id="IPR025110">
    <property type="entry name" value="AMP-bd_C"/>
</dbReference>
<dbReference type="GO" id="GO:0005737">
    <property type="term" value="C:cytoplasm"/>
    <property type="evidence" value="ECO:0007669"/>
    <property type="project" value="TreeGrafter"/>
</dbReference>
<name>A0AAP8QFB2_BRELA</name>
<dbReference type="Gene3D" id="3.30.559.30">
    <property type="entry name" value="Nonribosomal peptide synthetase, condensation domain"/>
    <property type="match status" value="2"/>
</dbReference>
<keyword evidence="7" id="KW-0045">Antibiotic biosynthesis</keyword>
<keyword evidence="4" id="KW-0597">Phosphoprotein</keyword>
<dbReference type="InterPro" id="IPR006342">
    <property type="entry name" value="FkbM_mtfrase"/>
</dbReference>
<dbReference type="EMBL" id="PRKQ01000005">
    <property type="protein sequence ID" value="PPB08861.1"/>
    <property type="molecule type" value="Genomic_DNA"/>
</dbReference>
<dbReference type="PROSITE" id="PS50075">
    <property type="entry name" value="CARRIER"/>
    <property type="match status" value="2"/>
</dbReference>
<dbReference type="InterPro" id="IPR010071">
    <property type="entry name" value="AA_adenyl_dom"/>
</dbReference>
<dbReference type="NCBIfam" id="TIGR01733">
    <property type="entry name" value="AA-adenyl-dom"/>
    <property type="match status" value="2"/>
</dbReference>
<dbReference type="FunFam" id="3.40.50.980:FF:000002">
    <property type="entry name" value="Enterobactin synthetase component F"/>
    <property type="match status" value="1"/>
</dbReference>
<dbReference type="Pfam" id="PF13193">
    <property type="entry name" value="AMP-binding_C"/>
    <property type="match status" value="1"/>
</dbReference>
<dbReference type="InterPro" id="IPR029063">
    <property type="entry name" value="SAM-dependent_MTases_sf"/>
</dbReference>
<dbReference type="Pfam" id="PF05050">
    <property type="entry name" value="Methyltransf_21"/>
    <property type="match status" value="1"/>
</dbReference>
<comment type="cofactor">
    <cofactor evidence="1">
        <name>pantetheine 4'-phosphate</name>
        <dbReference type="ChEBI" id="CHEBI:47942"/>
    </cofactor>
</comment>
<evidence type="ECO:0000259" key="9">
    <source>
        <dbReference type="PROSITE" id="PS50075"/>
    </source>
</evidence>
<evidence type="ECO:0000256" key="6">
    <source>
        <dbReference type="ARBA" id="ARBA00022737"/>
    </source>
</evidence>
<dbReference type="NCBIfam" id="NF003417">
    <property type="entry name" value="PRK04813.1"/>
    <property type="match status" value="3"/>
</dbReference>
<dbReference type="InterPro" id="IPR036736">
    <property type="entry name" value="ACP-like_sf"/>
</dbReference>
<dbReference type="InterPro" id="IPR009081">
    <property type="entry name" value="PP-bd_ACP"/>
</dbReference>
<dbReference type="Proteomes" id="UP000239759">
    <property type="component" value="Unassembled WGS sequence"/>
</dbReference>
<reference evidence="10 11" key="1">
    <citation type="submission" date="2018-02" db="EMBL/GenBank/DDBJ databases">
        <title>Comparative analysis of genomes of three Brevibacillus laterosporus strains producers of potent antimicrobials isolated from silage.</title>
        <authorList>
            <person name="Kojic M."/>
            <person name="Miljkovic M."/>
            <person name="Studholme D."/>
            <person name="Filipic B."/>
        </authorList>
    </citation>
    <scope>NUCLEOTIDE SEQUENCE [LARGE SCALE GENOMIC DNA]</scope>
    <source>
        <strain evidence="10 11">BGSP11</strain>
    </source>
</reference>
<evidence type="ECO:0000313" key="11">
    <source>
        <dbReference type="Proteomes" id="UP000239759"/>
    </source>
</evidence>
<comment type="caution">
    <text evidence="10">The sequence shown here is derived from an EMBL/GenBank/DDBJ whole genome shotgun (WGS) entry which is preliminary data.</text>
</comment>
<dbReference type="Pfam" id="PF00550">
    <property type="entry name" value="PP-binding"/>
    <property type="match status" value="2"/>
</dbReference>
<keyword evidence="6" id="KW-0677">Repeat</keyword>
<dbReference type="PROSITE" id="PS00455">
    <property type="entry name" value="AMP_BINDING"/>
    <property type="match status" value="2"/>
</dbReference>
<dbReference type="GO" id="GO:0017000">
    <property type="term" value="P:antibiotic biosynthetic process"/>
    <property type="evidence" value="ECO:0007669"/>
    <property type="project" value="UniProtKB-KW"/>
</dbReference>
<dbReference type="Gene3D" id="3.40.50.150">
    <property type="entry name" value="Vaccinia Virus protein VP39"/>
    <property type="match status" value="1"/>
</dbReference>
<dbReference type="InterPro" id="IPR006162">
    <property type="entry name" value="Ppantetheine_attach_site"/>
</dbReference>
<dbReference type="InterPro" id="IPR020845">
    <property type="entry name" value="AMP-binding_CS"/>
</dbReference>
<evidence type="ECO:0000256" key="5">
    <source>
        <dbReference type="ARBA" id="ARBA00022598"/>
    </source>
</evidence>
<dbReference type="SUPFAM" id="SSF52777">
    <property type="entry name" value="CoA-dependent acyltransferases"/>
    <property type="match status" value="4"/>
</dbReference>
<evidence type="ECO:0000313" key="10">
    <source>
        <dbReference type="EMBL" id="PPB08861.1"/>
    </source>
</evidence>
<evidence type="ECO:0000256" key="8">
    <source>
        <dbReference type="ARBA" id="ARBA00023268"/>
    </source>
</evidence>
<dbReference type="GO" id="GO:0043041">
    <property type="term" value="P:amino acid activation for nonribosomal peptide biosynthetic process"/>
    <property type="evidence" value="ECO:0007669"/>
    <property type="project" value="TreeGrafter"/>
</dbReference>
<dbReference type="Gene3D" id="3.30.300.30">
    <property type="match status" value="3"/>
</dbReference>
<dbReference type="SUPFAM" id="SSF53335">
    <property type="entry name" value="S-adenosyl-L-methionine-dependent methyltransferases"/>
    <property type="match status" value="1"/>
</dbReference>
<dbReference type="CDD" id="cd17646">
    <property type="entry name" value="A_NRPS_AB3403-like"/>
    <property type="match status" value="1"/>
</dbReference>
<dbReference type="GO" id="GO:0016874">
    <property type="term" value="F:ligase activity"/>
    <property type="evidence" value="ECO:0007669"/>
    <property type="project" value="UniProtKB-KW"/>
</dbReference>
<accession>A0AAP8QFB2</accession>
<dbReference type="SUPFAM" id="SSF56801">
    <property type="entry name" value="Acetyl-CoA synthetase-like"/>
    <property type="match status" value="2"/>
</dbReference>
<sequence length="2521" mass="282612">MNENEILLGFKNGKYKMEEVLEFYQKLKNNEIRYPLSEGQKGLWMLNKLDPTSNVYNIPICFRIRANVDMEKLKQAFGLVVTRHDQLSCVIIEDGGVPYLAPQPFNPETFSSIEEEVPDEDELLSLLKEEAKKPFDLARDPFIRMNIYSISPIEHIALIVVHHLVFDGASTPVLLADLLSFYEAAVNCRDAEVSEEVIMYDQFVKWEQDYLFGTKSKTDREYWLSKLEGELPTLLLDIEQQNETCVSAQGTTLVIQLTGSKCTAVSEFCTEHRVKPTAFFLSIFQILLQRYTGENDLIIGIPTMGRPKLEFYDVVGYFINMIPLRSMVNEDRFYSDYLTELNYAIAEGMDHSMYPFPRIVQDLNIQRNIQTPPVFQVTYTFQNKNLFKISANSPALGEVEYVEKLSQEGEFKLSLEVYEKQDRFVVCFKYDANKFDEEDIASMMNHYNNLLTAVMRNPRAPIGSYCYLSEKERNQVLIDWNSTKAPYPEERCLHEIFEAQVNAHPDSVALEFEGLKLSYKQLNERANQVAAYLRQSGVRTETVVALCAERSFEMVIGILGIVKAGGAYLPIDPAYPAERIDYMLENADVNRMLTLSYLADALPTENMNVAFLDTGEDMGGEAVFANQSTTNLTHSESGVETSNLAYVMYTSGSTGLPKAVMVEHRALTNRIDWMQKEYKLSTYDVVLQKTPFSFDVSVWEFFWPLITGARMVIAKPGGHADPEYLTSLIQSSGVTTLHFVPSMFRIILGQEAWSLCRTIRHVFCSGEALAPDLVTKHYAQNPAPLINLYGPTEATIDVSYWACSNNNEINAVPIGKPIQNVQLYVLNNHCSPQAVGCRGQLYIGGDCLARGYLNNSELTAEKFIANPFSNDKNARLYKTGDIVRWLQDGSIEYCGRSDDQVKIRGVRIELGEIEAKLNSVKEVDSSLVIVREDNPGDQRIVAYVVLSDGDQDTDVGGTLTKVLKETLPDHMLPSAYVVLDEIPVTANGKANRSKLPAPAWDAYTSQVYVAPRTEMETLLVDIWTEILGFEAGQIGVNDNFFALGGHSLLIPKLLARLQQYELIADIRSVFETPTLAHLASEIQDAATLEAYMIPPNKIPEGCRHITADMLTLVSLSDEEIDSIVSDTQGGSANIQDIYPLAPLQEGILFHHLMDVENDPYVLSGLFSFDNRERLDQFVFALQNVINRNDVLRTAIVSKGVSQPVQVVWRRAELVLEIIQPAPGVDAQQYIRSMLSGPHVMDISVAPMMQLKAVCDSETGVWYLLFNMHHLVDDATSLGFLFAEVVAYLKGKEASLSTPIPYREFIAHTMKQVNSLEAKAFFERTLGDLNEPTLPYGLANVHVDRNIIHVFSKSFPADLSSNIRALAKRMHLSPASIFHAAWAMVISTCSGKEDVVFGTVLSGRLQGVQGAERMLGNFINTLPLRVSLANKSVKQLLQETDVILRNLIKYEQASLSLAQSCSSLDNDIPLFNAVLNFRFMNASERINEDELAQFGIKSLVGVFERTNYPLFLSIDDQGVDFSVEVQAVQSLSCESIYSYLENAVSEITNAMLKEAAVGTLVSTISILPQPELEQVVEVWNTTERDYPNDMCIHQVFRRRAQENPERIAILYGDNAVTYGELDQMSTDLANDLSQSGAAMNKFVAVVADRSIEMVVGLLGVMKAGAAYIPIDPEIPEERLAHILTDSKAGIVLTHDKYKERISNVLNNILHEHGVTDRPLIIDLKDTVSREKSAHGHLYNDENSMAITNDSLAYVIYTSGTTGNPKGVCVTHKSIMNTLYFLEEMYPVEENDCYMLKTNYTFDVSISELFGWFVGKGHLVILPPGDEKSPYELIRHIEKYRVTHINFVPSMLREFLQSAQGNKSFLANCSIKYLMVAGEAFPKELVEQTTTTFKNVKVENIYGPTEAAIYATFHSCSNREITGMITPIGKPIGNVQVYIVDSNCKPTPIGVPGELCISGAGLAQGYLNNEQLTKEKFIDNPFQSGTKLYKTGDLARWSSDGHIEYLGRLDFQVKIRGYRIELGEIEHHLNQHPAVRDAVVVKRELIRGEDTLVAYPAIDRKSASTCYNILTLLEEGTLAQDDLYELDNGMEVCGLNKYEIDMLYRDNFLNMLPDVFLKEGDCVFDVGANIGMSSLSLLSKVEGLRIYSFEPIYPVYEVLCKNSRINGSNSIIPVHAGLSNSVRETQFDYYPDLSLISGEYKDSDTADIIRSQRYLTDAGKIDGKALSYTHTGKILESQHVNVSLTTISEQIRILGLTSIALVKIDINNSGLEILEGIDAEDWEKIDQFVITVSPVLSQIDKLKERLSAQGFKHVVSYYPEGTEGGKYNLIAKRDVTEPKSSNSQSSNIDLKYIGTKKVKDLLVTHLESNLPDYMIPTRIVLMNKLPLSQAGKIDYKSLPMPRRISTSEEYIGPHNQVEELLISIWAELLNIEVGRISVNESFFSYGGHSLLVMRMLNRIKQKTGVELPIKNIFNNPTVSSIAVELNQFMPEVSDNASQIAEKILQSIEMIEEMTEEELGKLLG</sequence>
<feature type="domain" description="Carrier" evidence="9">
    <location>
        <begin position="1010"/>
        <end position="1086"/>
    </location>
</feature>
<evidence type="ECO:0000256" key="1">
    <source>
        <dbReference type="ARBA" id="ARBA00001957"/>
    </source>
</evidence>
<dbReference type="InterPro" id="IPR023213">
    <property type="entry name" value="CAT-like_dom_sf"/>
</dbReference>
<dbReference type="GO" id="GO:0031177">
    <property type="term" value="F:phosphopantetheine binding"/>
    <property type="evidence" value="ECO:0007669"/>
    <property type="project" value="InterPro"/>
</dbReference>
<evidence type="ECO:0000256" key="4">
    <source>
        <dbReference type="ARBA" id="ARBA00022553"/>
    </source>
</evidence>
<dbReference type="PANTHER" id="PTHR45527:SF1">
    <property type="entry name" value="FATTY ACID SYNTHASE"/>
    <property type="match status" value="1"/>
</dbReference>
<evidence type="ECO:0000256" key="2">
    <source>
        <dbReference type="ARBA" id="ARBA00006432"/>
    </source>
</evidence>
<dbReference type="InterPro" id="IPR020806">
    <property type="entry name" value="PKS_PP-bd"/>
</dbReference>
<dbReference type="Gene3D" id="3.30.559.10">
    <property type="entry name" value="Chloramphenicol acetyltransferase-like domain"/>
    <property type="match status" value="2"/>
</dbReference>
<dbReference type="PROSITE" id="PS00012">
    <property type="entry name" value="PHOSPHOPANTETHEINE"/>
    <property type="match status" value="1"/>
</dbReference>
<dbReference type="RefSeq" id="WP_104031161.1">
    <property type="nucleotide sequence ID" value="NZ_PRKQ01000005.1"/>
</dbReference>
<dbReference type="CDD" id="cd05930">
    <property type="entry name" value="A_NRPS"/>
    <property type="match status" value="1"/>
</dbReference>
<dbReference type="Pfam" id="PF00501">
    <property type="entry name" value="AMP-binding"/>
    <property type="match status" value="2"/>
</dbReference>
<dbReference type="PANTHER" id="PTHR45527">
    <property type="entry name" value="NONRIBOSOMAL PEPTIDE SYNTHETASE"/>
    <property type="match status" value="1"/>
</dbReference>
<keyword evidence="5" id="KW-0436">Ligase</keyword>
<dbReference type="InterPro" id="IPR045851">
    <property type="entry name" value="AMP-bd_C_sf"/>
</dbReference>
<dbReference type="FunFam" id="2.30.38.10:FF:000001">
    <property type="entry name" value="Non-ribosomal peptide synthetase PvdI"/>
    <property type="match status" value="2"/>
</dbReference>